<dbReference type="EMBL" id="BTRK01000004">
    <property type="protein sequence ID" value="GMR50157.1"/>
    <property type="molecule type" value="Genomic_DNA"/>
</dbReference>
<evidence type="ECO:0000313" key="2">
    <source>
        <dbReference type="Proteomes" id="UP001328107"/>
    </source>
</evidence>
<dbReference type="Proteomes" id="UP001328107">
    <property type="component" value="Unassembled WGS sequence"/>
</dbReference>
<reference evidence="2" key="1">
    <citation type="submission" date="2022-10" db="EMBL/GenBank/DDBJ databases">
        <title>Genome assembly of Pristionchus species.</title>
        <authorList>
            <person name="Yoshida K."/>
            <person name="Sommer R.J."/>
        </authorList>
    </citation>
    <scope>NUCLEOTIDE SEQUENCE [LARGE SCALE GENOMIC DNA]</scope>
    <source>
        <strain evidence="2">RS5460</strain>
    </source>
</reference>
<feature type="non-terminal residue" evidence="1">
    <location>
        <position position="126"/>
    </location>
</feature>
<protein>
    <submittedName>
        <fullName evidence="1">Uncharacterized protein</fullName>
    </submittedName>
</protein>
<organism evidence="1 2">
    <name type="scientific">Pristionchus mayeri</name>
    <dbReference type="NCBI Taxonomy" id="1317129"/>
    <lineage>
        <taxon>Eukaryota</taxon>
        <taxon>Metazoa</taxon>
        <taxon>Ecdysozoa</taxon>
        <taxon>Nematoda</taxon>
        <taxon>Chromadorea</taxon>
        <taxon>Rhabditida</taxon>
        <taxon>Rhabditina</taxon>
        <taxon>Diplogasteromorpha</taxon>
        <taxon>Diplogasteroidea</taxon>
        <taxon>Neodiplogasteridae</taxon>
        <taxon>Pristionchus</taxon>
    </lineage>
</organism>
<keyword evidence="2" id="KW-1185">Reference proteome</keyword>
<sequence>DLHFRPSESIISRLIQFDDLYALAMVLDVNWIGKLIMMIIDSKKCLLPDQAILGTGEWRFSIDQPLTSTMIKQQIRQTEYIERIGNSVNIANIARRSDGMGADLYVREYSAGDRVMYAPLIRFNIY</sequence>
<comment type="caution">
    <text evidence="1">The sequence shown here is derived from an EMBL/GenBank/DDBJ whole genome shotgun (WGS) entry which is preliminary data.</text>
</comment>
<proteinExistence type="predicted"/>
<evidence type="ECO:0000313" key="1">
    <source>
        <dbReference type="EMBL" id="GMR50157.1"/>
    </source>
</evidence>
<dbReference type="AlphaFoldDB" id="A0AAN5I309"/>
<feature type="non-terminal residue" evidence="1">
    <location>
        <position position="1"/>
    </location>
</feature>
<name>A0AAN5I309_9BILA</name>
<gene>
    <name evidence="1" type="ORF">PMAYCL1PPCAC_20352</name>
</gene>
<accession>A0AAN5I309</accession>